<gene>
    <name evidence="4" type="ORF">HELGO_WM28586</name>
</gene>
<evidence type="ECO:0000259" key="3">
    <source>
        <dbReference type="PROSITE" id="PS51781"/>
    </source>
</evidence>
<feature type="transmembrane region" description="Helical" evidence="2">
    <location>
        <begin position="28"/>
        <end position="45"/>
    </location>
</feature>
<evidence type="ECO:0000256" key="1">
    <source>
        <dbReference type="SAM" id="MobiDB-lite"/>
    </source>
</evidence>
<feature type="region of interest" description="Disordered" evidence="1">
    <location>
        <begin position="1"/>
        <end position="22"/>
    </location>
</feature>
<feature type="compositionally biased region" description="Basic and acidic residues" evidence="1">
    <location>
        <begin position="10"/>
        <end position="19"/>
    </location>
</feature>
<dbReference type="Gene3D" id="2.30.30.40">
    <property type="entry name" value="SH3 Domains"/>
    <property type="match status" value="1"/>
</dbReference>
<dbReference type="PROSITE" id="PS51781">
    <property type="entry name" value="SH3B"/>
    <property type="match status" value="1"/>
</dbReference>
<feature type="compositionally biased region" description="Low complexity" evidence="1">
    <location>
        <begin position="88"/>
        <end position="104"/>
    </location>
</feature>
<feature type="domain" description="SH3b" evidence="3">
    <location>
        <begin position="109"/>
        <end position="187"/>
    </location>
</feature>
<keyword evidence="2" id="KW-0472">Membrane</keyword>
<evidence type="ECO:0000313" key="4">
    <source>
        <dbReference type="EMBL" id="CAA6799028.1"/>
    </source>
</evidence>
<accession>A0A6S6RVC2</accession>
<organism evidence="4">
    <name type="scientific">uncultured Aureispira sp</name>
    <dbReference type="NCBI Taxonomy" id="1331704"/>
    <lineage>
        <taxon>Bacteria</taxon>
        <taxon>Pseudomonadati</taxon>
        <taxon>Bacteroidota</taxon>
        <taxon>Saprospiria</taxon>
        <taxon>Saprospirales</taxon>
        <taxon>Saprospiraceae</taxon>
        <taxon>Aureispira</taxon>
        <taxon>environmental samples</taxon>
    </lineage>
</organism>
<reference evidence="4" key="1">
    <citation type="submission" date="2020-01" db="EMBL/GenBank/DDBJ databases">
        <authorList>
            <person name="Meier V. D."/>
            <person name="Meier V D."/>
        </authorList>
    </citation>
    <scope>NUCLEOTIDE SEQUENCE</scope>
    <source>
        <strain evidence="4">HLG_WM_MAG_10</strain>
    </source>
</reference>
<proteinExistence type="predicted"/>
<name>A0A6S6RVC2_9BACT</name>
<dbReference type="AlphaFoldDB" id="A0A6S6RVC2"/>
<keyword evidence="2" id="KW-0812">Transmembrane</keyword>
<keyword evidence="2" id="KW-1133">Transmembrane helix</keyword>
<feature type="region of interest" description="Disordered" evidence="1">
    <location>
        <begin position="77"/>
        <end position="104"/>
    </location>
</feature>
<dbReference type="InterPro" id="IPR003646">
    <property type="entry name" value="SH3-like_bac-type"/>
</dbReference>
<dbReference type="Pfam" id="PF08239">
    <property type="entry name" value="SH3_3"/>
    <property type="match status" value="1"/>
</dbReference>
<protein>
    <recommendedName>
        <fullName evidence="3">SH3b domain-containing protein</fullName>
    </recommendedName>
</protein>
<sequence>MASNRPRRHREGEEAEPQKSSKGKLNNIELFGIGLFCVAFLLYGISKCGKDPVADVALEPVVTEEVVDSAVVEGRDENASSFTATGSNNNTAEPAPTAPTNPTVAGGATRKLYVIIDSLRVRQAPNLGGELVTYLKYGEEITDLGERTVLEKLRVSPDEVRTAPWIKIKNKEGQVGWAFGAYLQFYPVATTTNVPAVN</sequence>
<dbReference type="EMBL" id="CACVAQ010000017">
    <property type="protein sequence ID" value="CAA6799028.1"/>
    <property type="molecule type" value="Genomic_DNA"/>
</dbReference>
<evidence type="ECO:0000256" key="2">
    <source>
        <dbReference type="SAM" id="Phobius"/>
    </source>
</evidence>